<name>A0AB35Y235_9FIRM</name>
<dbReference type="CDD" id="cd01427">
    <property type="entry name" value="HAD_like"/>
    <property type="match status" value="1"/>
</dbReference>
<dbReference type="AlphaFoldDB" id="A0AB35Y235"/>
<evidence type="ECO:0000313" key="2">
    <source>
        <dbReference type="Proteomes" id="UP001373196"/>
    </source>
</evidence>
<dbReference type="SUPFAM" id="SSF56784">
    <property type="entry name" value="HAD-like"/>
    <property type="match status" value="1"/>
</dbReference>
<proteinExistence type="predicted"/>
<dbReference type="InterPro" id="IPR036412">
    <property type="entry name" value="HAD-like_sf"/>
</dbReference>
<protein>
    <submittedName>
        <fullName evidence="1">HAD family hydrolase</fullName>
        <ecNumber evidence="1">3.1.3.-</ecNumber>
    </submittedName>
</protein>
<reference evidence="1" key="1">
    <citation type="submission" date="2024-03" db="EMBL/GenBank/DDBJ databases">
        <authorList>
            <person name="Plomp N."/>
            <person name="Harmsen H.J."/>
        </authorList>
    </citation>
    <scope>NUCLEOTIDE SEQUENCE</scope>
    <source>
        <strain evidence="1">HTF-128</strain>
    </source>
</reference>
<evidence type="ECO:0000313" key="1">
    <source>
        <dbReference type="EMBL" id="MEJ5195410.1"/>
    </source>
</evidence>
<dbReference type="Proteomes" id="UP001373196">
    <property type="component" value="Unassembled WGS sequence"/>
</dbReference>
<dbReference type="InterPro" id="IPR023214">
    <property type="entry name" value="HAD_sf"/>
</dbReference>
<dbReference type="RefSeq" id="WP_339395009.1">
    <property type="nucleotide sequence ID" value="NZ_JBBFGL010000003.1"/>
</dbReference>
<dbReference type="Gene3D" id="3.40.50.1000">
    <property type="entry name" value="HAD superfamily/HAD-like"/>
    <property type="match status" value="1"/>
</dbReference>
<dbReference type="Pfam" id="PF12710">
    <property type="entry name" value="HAD"/>
    <property type="match status" value="1"/>
</dbReference>
<sequence length="332" mass="38232">MSENARQEVAAQKPRMAICYDFDKTLSPDDMQSFTLIPSLGMKPQDFWPESNQLAQDNLMDNNLAWMYQLVVKSKALRKSLSRSYFNQIGGKVPLYNGVGTWFERVNQYGEENGIEVQHYIISSGLKEIIEGNSIARYFSRIYASSYLYSADGVAEWPAQAVNYTNKTQFIFRIAKGIFEEYDEKVNDSMPDANLYIPYENIVYIGDSATDIPCMRLVKSKGGYSIGVFDPEKNKREKVYQLLNDGRINFYAPADYSEDSELFKYIKLVIDQVSINERIKAEQYPLKNQANVYGLYKNMQTMADLMKSAIPQEEHQKLQQELDNMQHQIEGV</sequence>
<organism evidence="1 2">
    <name type="scientific">Faecalibacterium wellingii</name>
    <dbReference type="NCBI Taxonomy" id="2929491"/>
    <lineage>
        <taxon>Bacteria</taxon>
        <taxon>Bacillati</taxon>
        <taxon>Bacillota</taxon>
        <taxon>Clostridia</taxon>
        <taxon>Eubacteriales</taxon>
        <taxon>Oscillospiraceae</taxon>
        <taxon>Faecalibacterium</taxon>
    </lineage>
</organism>
<keyword evidence="1" id="KW-0378">Hydrolase</keyword>
<dbReference type="GO" id="GO:0016787">
    <property type="term" value="F:hydrolase activity"/>
    <property type="evidence" value="ECO:0007669"/>
    <property type="project" value="UniProtKB-KW"/>
</dbReference>
<dbReference type="EMBL" id="JBBFGL010000003">
    <property type="protein sequence ID" value="MEJ5195410.1"/>
    <property type="molecule type" value="Genomic_DNA"/>
</dbReference>
<accession>A0AB35Y235</accession>
<dbReference type="EC" id="3.1.3.-" evidence="1"/>
<gene>
    <name evidence="1" type="ORF">WF834_04340</name>
</gene>
<comment type="caution">
    <text evidence="1">The sequence shown here is derived from an EMBL/GenBank/DDBJ whole genome shotgun (WGS) entry which is preliminary data.</text>
</comment>